<proteinExistence type="predicted"/>
<name>A0A6A5S4F9_9PLEO</name>
<sequence length="195" mass="21483">MLEATSAEGFNQRWGRTEIPAPSHKSSLRHLFSQERVDPHSINLKQSANALVAPLERIVSTTNTRFADKIRSQNSSFPKRTFNSSYSRASALMIRLIELRNAGKGCHIPASITDDRSTHQPADVPASRSSAQAKTNKSSITASTTSAMQGQQGCTHAQILKKHTSSPNNPTWTARPDFDPETYGVEQRPPDPAFR</sequence>
<accession>A0A6A5S4F9</accession>
<reference evidence="2" key="1">
    <citation type="journal article" date="2020" name="Stud. Mycol.">
        <title>101 Dothideomycetes genomes: a test case for predicting lifestyles and emergence of pathogens.</title>
        <authorList>
            <person name="Haridas S."/>
            <person name="Albert R."/>
            <person name="Binder M."/>
            <person name="Bloem J."/>
            <person name="Labutti K."/>
            <person name="Salamov A."/>
            <person name="Andreopoulos B."/>
            <person name="Baker S."/>
            <person name="Barry K."/>
            <person name="Bills G."/>
            <person name="Bluhm B."/>
            <person name="Cannon C."/>
            <person name="Castanera R."/>
            <person name="Culley D."/>
            <person name="Daum C."/>
            <person name="Ezra D."/>
            <person name="Gonzalez J."/>
            <person name="Henrissat B."/>
            <person name="Kuo A."/>
            <person name="Liang C."/>
            <person name="Lipzen A."/>
            <person name="Lutzoni F."/>
            <person name="Magnuson J."/>
            <person name="Mondo S."/>
            <person name="Nolan M."/>
            <person name="Ohm R."/>
            <person name="Pangilinan J."/>
            <person name="Park H.-J."/>
            <person name="Ramirez L."/>
            <person name="Alfaro M."/>
            <person name="Sun H."/>
            <person name="Tritt A."/>
            <person name="Yoshinaga Y."/>
            <person name="Zwiers L.-H."/>
            <person name="Turgeon B."/>
            <person name="Goodwin S."/>
            <person name="Spatafora J."/>
            <person name="Crous P."/>
            <person name="Grigoriev I."/>
        </authorList>
    </citation>
    <scope>NUCLEOTIDE SEQUENCE</scope>
    <source>
        <strain evidence="2">CBS 183.55</strain>
    </source>
</reference>
<dbReference type="Proteomes" id="UP000800082">
    <property type="component" value="Unassembled WGS sequence"/>
</dbReference>
<feature type="compositionally biased region" description="Polar residues" evidence="1">
    <location>
        <begin position="127"/>
        <end position="155"/>
    </location>
</feature>
<dbReference type="RefSeq" id="XP_033453614.1">
    <property type="nucleotide sequence ID" value="XM_033588048.1"/>
</dbReference>
<evidence type="ECO:0000256" key="1">
    <source>
        <dbReference type="SAM" id="MobiDB-lite"/>
    </source>
</evidence>
<keyword evidence="3" id="KW-1185">Reference proteome</keyword>
<organism evidence="2 3">
    <name type="scientific">Didymella exigua CBS 183.55</name>
    <dbReference type="NCBI Taxonomy" id="1150837"/>
    <lineage>
        <taxon>Eukaryota</taxon>
        <taxon>Fungi</taxon>
        <taxon>Dikarya</taxon>
        <taxon>Ascomycota</taxon>
        <taxon>Pezizomycotina</taxon>
        <taxon>Dothideomycetes</taxon>
        <taxon>Pleosporomycetidae</taxon>
        <taxon>Pleosporales</taxon>
        <taxon>Pleosporineae</taxon>
        <taxon>Didymellaceae</taxon>
        <taxon>Didymella</taxon>
    </lineage>
</organism>
<evidence type="ECO:0000313" key="2">
    <source>
        <dbReference type="EMBL" id="KAF1933366.1"/>
    </source>
</evidence>
<protein>
    <submittedName>
        <fullName evidence="2">Uncharacterized protein</fullName>
    </submittedName>
</protein>
<evidence type="ECO:0000313" key="3">
    <source>
        <dbReference type="Proteomes" id="UP000800082"/>
    </source>
</evidence>
<dbReference type="GeneID" id="54345695"/>
<dbReference type="AlphaFoldDB" id="A0A6A5S4F9"/>
<feature type="region of interest" description="Disordered" evidence="1">
    <location>
        <begin position="109"/>
        <end position="195"/>
    </location>
</feature>
<dbReference type="EMBL" id="ML978957">
    <property type="protein sequence ID" value="KAF1933366.1"/>
    <property type="molecule type" value="Genomic_DNA"/>
</dbReference>
<gene>
    <name evidence="2" type="ORF">M421DRAFT_195395</name>
</gene>